<feature type="domain" description="OmpA-like" evidence="3">
    <location>
        <begin position="142"/>
        <end position="259"/>
    </location>
</feature>
<evidence type="ECO:0000256" key="1">
    <source>
        <dbReference type="PROSITE-ProRule" id="PRU00473"/>
    </source>
</evidence>
<comment type="caution">
    <text evidence="4">The sequence shown here is derived from an EMBL/GenBank/DDBJ whole genome shotgun (WGS) entry which is preliminary data.</text>
</comment>
<dbReference type="PANTHER" id="PTHR30329">
    <property type="entry name" value="STATOR ELEMENT OF FLAGELLAR MOTOR COMPLEX"/>
    <property type="match status" value="1"/>
</dbReference>
<evidence type="ECO:0000256" key="2">
    <source>
        <dbReference type="SAM" id="SignalP"/>
    </source>
</evidence>
<dbReference type="InterPro" id="IPR050330">
    <property type="entry name" value="Bact_OuterMem_StrucFunc"/>
</dbReference>
<dbReference type="EMBL" id="JAAJBT010000006">
    <property type="protein sequence ID" value="NHM02569.1"/>
    <property type="molecule type" value="Genomic_DNA"/>
</dbReference>
<evidence type="ECO:0000259" key="3">
    <source>
        <dbReference type="PROSITE" id="PS51123"/>
    </source>
</evidence>
<feature type="domain" description="OmpA-like" evidence="3">
    <location>
        <begin position="13"/>
        <end position="121"/>
    </location>
</feature>
<dbReference type="InterPro" id="IPR006665">
    <property type="entry name" value="OmpA-like"/>
</dbReference>
<sequence>MKALFCILFSLITMSFYAQKTFTVYFETDSYQLSTSELNRLDKHFINKEVTVKSVTGFCDARATSEHNDSLAKNRAQFVANLLKKMMSASGFEQISKGENFVQNENMSKNRKVEIVYFETTTKPLQEEKIQVTELKKKINTSKIGDKLILKNMNFYDRMDVLYPESKPIREELLQALKENPKLKIEIQGHICCTLGKDNEEIALKRCKAISNYLISSGIESNRVSYKSFDATKPIFSIPEKNEEERKANRRVEILIVDK</sequence>
<dbReference type="PROSITE" id="PS51123">
    <property type="entry name" value="OMPA_2"/>
    <property type="match status" value="2"/>
</dbReference>
<name>A0ABX0I6L5_9FLAO</name>
<organism evidence="4 5">
    <name type="scientific">Flavobacterium difficile</name>
    <dbReference type="NCBI Taxonomy" id="2709659"/>
    <lineage>
        <taxon>Bacteria</taxon>
        <taxon>Pseudomonadati</taxon>
        <taxon>Bacteroidota</taxon>
        <taxon>Flavobacteriia</taxon>
        <taxon>Flavobacteriales</taxon>
        <taxon>Flavobacteriaceae</taxon>
        <taxon>Flavobacterium</taxon>
    </lineage>
</organism>
<dbReference type="Proteomes" id="UP000800984">
    <property type="component" value="Unassembled WGS sequence"/>
</dbReference>
<evidence type="ECO:0000313" key="5">
    <source>
        <dbReference type="Proteomes" id="UP000800984"/>
    </source>
</evidence>
<feature type="signal peptide" evidence="2">
    <location>
        <begin position="1"/>
        <end position="18"/>
    </location>
</feature>
<dbReference type="SUPFAM" id="SSF103088">
    <property type="entry name" value="OmpA-like"/>
    <property type="match status" value="2"/>
</dbReference>
<feature type="chain" id="PRO_5046796177" evidence="2">
    <location>
        <begin position="19"/>
        <end position="259"/>
    </location>
</feature>
<keyword evidence="2" id="KW-0732">Signal</keyword>
<keyword evidence="5" id="KW-1185">Reference proteome</keyword>
<keyword evidence="1" id="KW-0472">Membrane</keyword>
<dbReference type="CDD" id="cd07185">
    <property type="entry name" value="OmpA_C-like"/>
    <property type="match status" value="1"/>
</dbReference>
<dbReference type="Pfam" id="PF00691">
    <property type="entry name" value="OmpA"/>
    <property type="match status" value="2"/>
</dbReference>
<gene>
    <name evidence="4" type="ORF">G4D72_10680</name>
</gene>
<reference evidence="4 5" key="1">
    <citation type="submission" date="2020-02" db="EMBL/GenBank/DDBJ databases">
        <authorList>
            <person name="Chen W.-M."/>
        </authorList>
    </citation>
    <scope>NUCLEOTIDE SEQUENCE [LARGE SCALE GENOMIC DNA]</scope>
    <source>
        <strain evidence="4 5">KDG-16</strain>
    </source>
</reference>
<accession>A0ABX0I6L5</accession>
<protein>
    <submittedName>
        <fullName evidence="4">OmpA family protein</fullName>
    </submittedName>
</protein>
<proteinExistence type="predicted"/>
<evidence type="ECO:0000313" key="4">
    <source>
        <dbReference type="EMBL" id="NHM02569.1"/>
    </source>
</evidence>
<dbReference type="Gene3D" id="3.30.1330.60">
    <property type="entry name" value="OmpA-like domain"/>
    <property type="match status" value="2"/>
</dbReference>
<dbReference type="RefSeq" id="WP_166077688.1">
    <property type="nucleotide sequence ID" value="NZ_JAAJBT010000006.1"/>
</dbReference>
<dbReference type="InterPro" id="IPR036737">
    <property type="entry name" value="OmpA-like_sf"/>
</dbReference>
<dbReference type="PANTHER" id="PTHR30329:SF21">
    <property type="entry name" value="LIPOPROTEIN YIAD-RELATED"/>
    <property type="match status" value="1"/>
</dbReference>